<evidence type="ECO:0000313" key="9">
    <source>
        <dbReference type="Proteomes" id="UP000218327"/>
    </source>
</evidence>
<feature type="transmembrane region" description="Helical" evidence="7">
    <location>
        <begin position="273"/>
        <end position="293"/>
    </location>
</feature>
<feature type="transmembrane region" description="Helical" evidence="7">
    <location>
        <begin position="200"/>
        <end position="228"/>
    </location>
</feature>
<dbReference type="GO" id="GO:0010043">
    <property type="term" value="P:response to zinc ion"/>
    <property type="evidence" value="ECO:0007669"/>
    <property type="project" value="TreeGrafter"/>
</dbReference>
<comment type="similarity">
    <text evidence="2 6">Belongs to the ABC-3 integral membrane protein family.</text>
</comment>
<dbReference type="InterPro" id="IPR037294">
    <property type="entry name" value="ABC_BtuC-like"/>
</dbReference>
<dbReference type="AlphaFoldDB" id="A0A2A5BCJ0"/>
<reference evidence="9" key="1">
    <citation type="submission" date="2017-08" db="EMBL/GenBank/DDBJ databases">
        <title>A dynamic microbial community with high functional redundancy inhabits the cold, oxic subseafloor aquifer.</title>
        <authorList>
            <person name="Tully B.J."/>
            <person name="Wheat C.G."/>
            <person name="Glazer B.T."/>
            <person name="Huber J.A."/>
        </authorList>
    </citation>
    <scope>NUCLEOTIDE SEQUENCE [LARGE SCALE GENOMIC DNA]</scope>
</reference>
<feature type="transmembrane region" description="Helical" evidence="7">
    <location>
        <begin position="240"/>
        <end position="261"/>
    </location>
</feature>
<sequence>MNSFYEWVRTSLQGLAQEGVLPVAFEYGFVINALLCALLIGPLLGGIGTMVVAKRMAFFSQSIGNAAMTGVAIGILLGESYTEPYISMFSFCILFALLLNYTKSRTQLSSDTLIGVFLSVSLAIGASLLLFVSARVNTHILEAVLFGSVLTVSDTDMNVLLVVAIIVLGTGVPLFNRMLLASLNPSLARARKIPVELMEYVFVLMITLLTVACLKIVGAVLVEALLLIPAAAARNISSSLRGFVFYSMIFSTISCIAGVLIPMQWNLPLPSGGAIIMVAACLFLITTIIRATVPAFREARA</sequence>
<dbReference type="Pfam" id="PF00950">
    <property type="entry name" value="ABC-3"/>
    <property type="match status" value="1"/>
</dbReference>
<dbReference type="Gene3D" id="1.10.3470.10">
    <property type="entry name" value="ABC transporter involved in vitamin B12 uptake, BtuC"/>
    <property type="match status" value="1"/>
</dbReference>
<evidence type="ECO:0000256" key="5">
    <source>
        <dbReference type="ARBA" id="ARBA00023136"/>
    </source>
</evidence>
<dbReference type="GO" id="GO:0055085">
    <property type="term" value="P:transmembrane transport"/>
    <property type="evidence" value="ECO:0007669"/>
    <property type="project" value="InterPro"/>
</dbReference>
<dbReference type="PANTHER" id="PTHR30477:SF18">
    <property type="entry name" value="METAL TRANSPORT SYSTEM MEMBRANE PROTEIN CT_417-RELATED"/>
    <property type="match status" value="1"/>
</dbReference>
<feature type="transmembrane region" description="Helical" evidence="7">
    <location>
        <begin position="20"/>
        <end position="44"/>
    </location>
</feature>
<keyword evidence="6" id="KW-0813">Transport</keyword>
<dbReference type="GO" id="GO:0043190">
    <property type="term" value="C:ATP-binding cassette (ABC) transporter complex"/>
    <property type="evidence" value="ECO:0007669"/>
    <property type="project" value="InterPro"/>
</dbReference>
<dbReference type="EMBL" id="NVVJ01000001">
    <property type="protein sequence ID" value="PCJ28736.1"/>
    <property type="molecule type" value="Genomic_DNA"/>
</dbReference>
<evidence type="ECO:0000256" key="4">
    <source>
        <dbReference type="ARBA" id="ARBA00022989"/>
    </source>
</evidence>
<dbReference type="PANTHER" id="PTHR30477">
    <property type="entry name" value="ABC-TRANSPORTER METAL-BINDING PROTEIN"/>
    <property type="match status" value="1"/>
</dbReference>
<comment type="caution">
    <text evidence="8">The sequence shown here is derived from an EMBL/GenBank/DDBJ whole genome shotgun (WGS) entry which is preliminary data.</text>
</comment>
<name>A0A2A5BCJ0_9GAMM</name>
<evidence type="ECO:0000256" key="6">
    <source>
        <dbReference type="RuleBase" id="RU003943"/>
    </source>
</evidence>
<evidence type="ECO:0000256" key="7">
    <source>
        <dbReference type="SAM" id="Phobius"/>
    </source>
</evidence>
<dbReference type="InterPro" id="IPR001626">
    <property type="entry name" value="ABC_TroCD"/>
</dbReference>
<protein>
    <submittedName>
        <fullName evidence="8">Zinc ABC transporter permease</fullName>
    </submittedName>
</protein>
<keyword evidence="4 7" id="KW-1133">Transmembrane helix</keyword>
<keyword evidence="3 6" id="KW-0812">Transmembrane</keyword>
<dbReference type="Proteomes" id="UP000218327">
    <property type="component" value="Unassembled WGS sequence"/>
</dbReference>
<keyword evidence="5 7" id="KW-0472">Membrane</keyword>
<accession>A0A2A5BCJ0</accession>
<evidence type="ECO:0000256" key="1">
    <source>
        <dbReference type="ARBA" id="ARBA00004141"/>
    </source>
</evidence>
<gene>
    <name evidence="8" type="ORF">COA96_00710</name>
</gene>
<organism evidence="8 9">
    <name type="scientific">SAR86 cluster bacterium</name>
    <dbReference type="NCBI Taxonomy" id="2030880"/>
    <lineage>
        <taxon>Bacteria</taxon>
        <taxon>Pseudomonadati</taxon>
        <taxon>Pseudomonadota</taxon>
        <taxon>Gammaproteobacteria</taxon>
        <taxon>SAR86 cluster</taxon>
    </lineage>
</organism>
<evidence type="ECO:0000256" key="2">
    <source>
        <dbReference type="ARBA" id="ARBA00008034"/>
    </source>
</evidence>
<comment type="subcellular location">
    <subcellularLocation>
        <location evidence="6">Cell membrane</location>
        <topology evidence="6">Multi-pass membrane protein</topology>
    </subcellularLocation>
    <subcellularLocation>
        <location evidence="1">Membrane</location>
        <topology evidence="1">Multi-pass membrane protein</topology>
    </subcellularLocation>
</comment>
<evidence type="ECO:0000313" key="8">
    <source>
        <dbReference type="EMBL" id="PCJ28736.1"/>
    </source>
</evidence>
<feature type="transmembrane region" description="Helical" evidence="7">
    <location>
        <begin position="56"/>
        <end position="78"/>
    </location>
</feature>
<proteinExistence type="inferred from homology"/>
<dbReference type="SUPFAM" id="SSF81345">
    <property type="entry name" value="ABC transporter involved in vitamin B12 uptake, BtuC"/>
    <property type="match status" value="1"/>
</dbReference>
<feature type="transmembrane region" description="Helical" evidence="7">
    <location>
        <begin position="113"/>
        <end position="130"/>
    </location>
</feature>
<feature type="transmembrane region" description="Helical" evidence="7">
    <location>
        <begin position="84"/>
        <end position="101"/>
    </location>
</feature>
<evidence type="ECO:0000256" key="3">
    <source>
        <dbReference type="ARBA" id="ARBA00022692"/>
    </source>
</evidence>
<feature type="transmembrane region" description="Helical" evidence="7">
    <location>
        <begin position="159"/>
        <end position="180"/>
    </location>
</feature>